<protein>
    <recommendedName>
        <fullName evidence="3">F-box domain-containing protein</fullName>
    </recommendedName>
</protein>
<organism evidence="1 2">
    <name type="scientific">Rickenella mellea</name>
    <dbReference type="NCBI Taxonomy" id="50990"/>
    <lineage>
        <taxon>Eukaryota</taxon>
        <taxon>Fungi</taxon>
        <taxon>Dikarya</taxon>
        <taxon>Basidiomycota</taxon>
        <taxon>Agaricomycotina</taxon>
        <taxon>Agaricomycetes</taxon>
        <taxon>Hymenochaetales</taxon>
        <taxon>Rickenellaceae</taxon>
        <taxon>Rickenella</taxon>
    </lineage>
</organism>
<proteinExistence type="predicted"/>
<dbReference type="Proteomes" id="UP000294933">
    <property type="component" value="Unassembled WGS sequence"/>
</dbReference>
<accession>A0A4R5XI15</accession>
<gene>
    <name evidence="1" type="ORF">BD410DRAFT_780656</name>
</gene>
<dbReference type="VEuPathDB" id="FungiDB:BD410DRAFT_780656"/>
<evidence type="ECO:0008006" key="3">
    <source>
        <dbReference type="Google" id="ProtNLM"/>
    </source>
</evidence>
<dbReference type="AlphaFoldDB" id="A0A4R5XI15"/>
<dbReference type="EMBL" id="ML170156">
    <property type="protein sequence ID" value="TDL30116.1"/>
    <property type="molecule type" value="Genomic_DNA"/>
</dbReference>
<evidence type="ECO:0000313" key="1">
    <source>
        <dbReference type="EMBL" id="TDL30116.1"/>
    </source>
</evidence>
<keyword evidence="2" id="KW-1185">Reference proteome</keyword>
<evidence type="ECO:0000313" key="2">
    <source>
        <dbReference type="Proteomes" id="UP000294933"/>
    </source>
</evidence>
<sequence length="187" mass="21169">MSGTTDESLVTELLPAMEMPRLTSMSVSFAVRKETIYELLRIFLSCSRSYPTLQKFALDFTDSPYPPVGNVLESLWLNFASLQEITLKGPGLCLFSECHLTTPIAWQVVRLRGFDHQSYETVCEMAATEPQWGSCKIDIVDERNVSTEILHLLGDKLVYERKPDRLLEYVAIGDNSGEDDRSYPFSS</sequence>
<reference evidence="1 2" key="1">
    <citation type="submission" date="2018-06" db="EMBL/GenBank/DDBJ databases">
        <title>A transcriptomic atlas of mushroom development highlights an independent origin of complex multicellularity.</title>
        <authorList>
            <consortium name="DOE Joint Genome Institute"/>
            <person name="Krizsan K."/>
            <person name="Almasi E."/>
            <person name="Merenyi Z."/>
            <person name="Sahu N."/>
            <person name="Viragh M."/>
            <person name="Koszo T."/>
            <person name="Mondo S."/>
            <person name="Kiss B."/>
            <person name="Balint B."/>
            <person name="Kues U."/>
            <person name="Barry K."/>
            <person name="Hegedus J.C."/>
            <person name="Henrissat B."/>
            <person name="Johnson J."/>
            <person name="Lipzen A."/>
            <person name="Ohm R."/>
            <person name="Nagy I."/>
            <person name="Pangilinan J."/>
            <person name="Yan J."/>
            <person name="Xiong Y."/>
            <person name="Grigoriev I.V."/>
            <person name="Hibbett D.S."/>
            <person name="Nagy L.G."/>
        </authorList>
    </citation>
    <scope>NUCLEOTIDE SEQUENCE [LARGE SCALE GENOMIC DNA]</scope>
    <source>
        <strain evidence="1 2">SZMC22713</strain>
    </source>
</reference>
<name>A0A4R5XI15_9AGAM</name>
<dbReference type="STRING" id="50990.A0A4R5XI15"/>